<protein>
    <submittedName>
        <fullName evidence="2">Uncharacterized protein</fullName>
    </submittedName>
</protein>
<evidence type="ECO:0000313" key="3">
    <source>
        <dbReference type="Proteomes" id="UP000272015"/>
    </source>
</evidence>
<feature type="transmembrane region" description="Helical" evidence="1">
    <location>
        <begin position="248"/>
        <end position="269"/>
    </location>
</feature>
<comment type="caution">
    <text evidence="2">The sequence shown here is derived from an EMBL/GenBank/DDBJ whole genome shotgun (WGS) entry which is preliminary data.</text>
</comment>
<dbReference type="OrthoDB" id="5106852at2"/>
<feature type="transmembrane region" description="Helical" evidence="1">
    <location>
        <begin position="205"/>
        <end position="236"/>
    </location>
</feature>
<sequence length="407" mass="42052">MYDREFEPLPGDSGLLATKSADYLRMADAISRATASLRVVADTSEMQSSAVSAVRENATKVADSIAQAEERYRAAAFALSTYSGSLSDAQGDAQRAITSIGSAQSEYATAQNRADTAAETATEATPEQAANQVTATGLATDAADKLLGIAAAERAWRAASDAKDLAARTAAEAIHSVVKDSGLNDGWWDNWGSDLLKIFRAICDIAGILAIFLSWVPILGPVLVVLAAVGALINIIEATINVVTGEGTWTDLIVAVALGVVACFGGKILGQFTRMARAKGAVNANALSHTTGISRAALQGRPPAGQYLNLASARVVTRNPPSFRSNFSDPFGIMSAGQGASGSVLSILRRGVGITDDLVPVMRMGANGVQPISAGTKAIVGTGQTVVTGEIVYSNGVSHVVESVNAR</sequence>
<keyword evidence="3" id="KW-1185">Reference proteome</keyword>
<dbReference type="RefSeq" id="WP_119974610.1">
    <property type="nucleotide sequence ID" value="NZ_JBHSQA010000001.1"/>
</dbReference>
<keyword evidence="1" id="KW-0812">Transmembrane</keyword>
<name>A0A3A5MKY3_9MICO</name>
<gene>
    <name evidence="2" type="ORF">D6T64_10455</name>
</gene>
<evidence type="ECO:0000313" key="2">
    <source>
        <dbReference type="EMBL" id="RJT88539.1"/>
    </source>
</evidence>
<keyword evidence="1" id="KW-1133">Transmembrane helix</keyword>
<evidence type="ECO:0000256" key="1">
    <source>
        <dbReference type="SAM" id="Phobius"/>
    </source>
</evidence>
<accession>A0A3A5MKY3</accession>
<organism evidence="2 3">
    <name type="scientific">Cryobacterium melibiosiphilum</name>
    <dbReference type="NCBI Taxonomy" id="995039"/>
    <lineage>
        <taxon>Bacteria</taxon>
        <taxon>Bacillati</taxon>
        <taxon>Actinomycetota</taxon>
        <taxon>Actinomycetes</taxon>
        <taxon>Micrococcales</taxon>
        <taxon>Microbacteriaceae</taxon>
        <taxon>Cryobacterium</taxon>
    </lineage>
</organism>
<proteinExistence type="predicted"/>
<reference evidence="2 3" key="1">
    <citation type="submission" date="2018-09" db="EMBL/GenBank/DDBJ databases">
        <title>Novel species of Cryobacterium.</title>
        <authorList>
            <person name="Liu Q."/>
            <person name="Xin Y.-H."/>
        </authorList>
    </citation>
    <scope>NUCLEOTIDE SEQUENCE [LARGE SCALE GENOMIC DNA]</scope>
    <source>
        <strain evidence="2 3">Hh39</strain>
    </source>
</reference>
<dbReference type="AlphaFoldDB" id="A0A3A5MKY3"/>
<keyword evidence="1" id="KW-0472">Membrane</keyword>
<dbReference type="EMBL" id="QZVS01000082">
    <property type="protein sequence ID" value="RJT88539.1"/>
    <property type="molecule type" value="Genomic_DNA"/>
</dbReference>
<dbReference type="Proteomes" id="UP000272015">
    <property type="component" value="Unassembled WGS sequence"/>
</dbReference>